<dbReference type="InterPro" id="IPR020070">
    <property type="entry name" value="Ribosomal_bL9_N"/>
</dbReference>
<gene>
    <name evidence="6" type="ORF">AV274_3307</name>
</gene>
<dbReference type="GO" id="GO:0005840">
    <property type="term" value="C:ribosome"/>
    <property type="evidence" value="ECO:0007669"/>
    <property type="project" value="UniProtKB-KW"/>
</dbReference>
<evidence type="ECO:0000256" key="3">
    <source>
        <dbReference type="ARBA" id="ARBA00023274"/>
    </source>
</evidence>
<protein>
    <submittedName>
        <fullName evidence="6">60S ribosomal protein L9</fullName>
    </submittedName>
</protein>
<comment type="caution">
    <text evidence="6">The sequence shown here is derived from an EMBL/GenBank/DDBJ whole genome shotgun (WGS) entry which is preliminary data.</text>
</comment>
<dbReference type="InterPro" id="IPR036935">
    <property type="entry name" value="Ribosomal_bL9_N_sf"/>
</dbReference>
<reference evidence="6 7" key="1">
    <citation type="submission" date="2016-05" db="EMBL/GenBank/DDBJ databases">
        <title>Nuclear genome of Blastocystis sp. subtype 1 NandII.</title>
        <authorList>
            <person name="Gentekaki E."/>
            <person name="Curtis B."/>
            <person name="Stairs C."/>
            <person name="Eme L."/>
            <person name="Herman E."/>
            <person name="Klimes V."/>
            <person name="Arias M.C."/>
            <person name="Elias M."/>
            <person name="Hilliou F."/>
            <person name="Klute M."/>
            <person name="Malik S.-B."/>
            <person name="Pightling A."/>
            <person name="Rachubinski R."/>
            <person name="Salas D."/>
            <person name="Schlacht A."/>
            <person name="Suga H."/>
            <person name="Archibald J."/>
            <person name="Ball S.G."/>
            <person name="Clark G."/>
            <person name="Dacks J."/>
            <person name="Van Der Giezen M."/>
            <person name="Tsaousis A."/>
            <person name="Roger A."/>
        </authorList>
    </citation>
    <scope>NUCLEOTIDE SEQUENCE [LARGE SCALE GENOMIC DNA]</scope>
    <source>
        <strain evidence="7">ATCC 50177 / NandII</strain>
    </source>
</reference>
<evidence type="ECO:0000256" key="2">
    <source>
        <dbReference type="ARBA" id="ARBA00022980"/>
    </source>
</evidence>
<sequence>MQVLRSVASLRPQFAFVRTVTKSVPIILMEDVWNLGKKGEIVTVRPGYMRNCLYPGKKAIYDIPMNRQKLGIDASVQPHHPVKGEPTAEEMERRRPKGYKITLDSFERDDDAGNISDMKDFNMEIVNNRLSITRITTEEKSELKKLKRSGKLRIRNHGDSVEVKE</sequence>
<dbReference type="GO" id="GO:0003735">
    <property type="term" value="F:structural constituent of ribosome"/>
    <property type="evidence" value="ECO:0007669"/>
    <property type="project" value="InterPro"/>
</dbReference>
<evidence type="ECO:0000313" key="6">
    <source>
        <dbReference type="EMBL" id="OAO14960.1"/>
    </source>
</evidence>
<dbReference type="AlphaFoldDB" id="A0A196SD31"/>
<dbReference type="PANTHER" id="PTHR21368">
    <property type="entry name" value="50S RIBOSOMAL PROTEIN L9"/>
    <property type="match status" value="1"/>
</dbReference>
<dbReference type="Pfam" id="PF01281">
    <property type="entry name" value="Ribosomal_L9_N"/>
    <property type="match status" value="1"/>
</dbReference>
<evidence type="ECO:0000256" key="1">
    <source>
        <dbReference type="ARBA" id="ARBA00010605"/>
    </source>
</evidence>
<keyword evidence="2 6" id="KW-0689">Ribosomal protein</keyword>
<organism evidence="6 7">
    <name type="scientific">Blastocystis sp. subtype 1 (strain ATCC 50177 / NandII)</name>
    <dbReference type="NCBI Taxonomy" id="478820"/>
    <lineage>
        <taxon>Eukaryota</taxon>
        <taxon>Sar</taxon>
        <taxon>Stramenopiles</taxon>
        <taxon>Bigyra</taxon>
        <taxon>Opalozoa</taxon>
        <taxon>Opalinata</taxon>
        <taxon>Blastocystidae</taxon>
        <taxon>Blastocystis</taxon>
    </lineage>
</organism>
<evidence type="ECO:0000259" key="5">
    <source>
        <dbReference type="Pfam" id="PF01281"/>
    </source>
</evidence>
<dbReference type="Gene3D" id="3.40.5.10">
    <property type="entry name" value="Ribosomal protein L9, N-terminal domain"/>
    <property type="match status" value="1"/>
</dbReference>
<evidence type="ECO:0000256" key="4">
    <source>
        <dbReference type="SAM" id="MobiDB-lite"/>
    </source>
</evidence>
<feature type="domain" description="Ribosomal protein L9" evidence="5">
    <location>
        <begin position="25"/>
        <end position="68"/>
    </location>
</feature>
<dbReference type="Proteomes" id="UP000078348">
    <property type="component" value="Unassembled WGS sequence"/>
</dbReference>
<accession>A0A196SD31</accession>
<feature type="region of interest" description="Disordered" evidence="4">
    <location>
        <begin position="76"/>
        <end position="103"/>
    </location>
</feature>
<comment type="similarity">
    <text evidence="1">Belongs to the bacterial ribosomal protein bL9 family.</text>
</comment>
<keyword evidence="7" id="KW-1185">Reference proteome</keyword>
<dbReference type="OrthoDB" id="5555409at2759"/>
<evidence type="ECO:0000313" key="7">
    <source>
        <dbReference type="Proteomes" id="UP000078348"/>
    </source>
</evidence>
<dbReference type="GO" id="GO:0006412">
    <property type="term" value="P:translation"/>
    <property type="evidence" value="ECO:0007669"/>
    <property type="project" value="InterPro"/>
</dbReference>
<dbReference type="SUPFAM" id="SSF55658">
    <property type="entry name" value="L9 N-domain-like"/>
    <property type="match status" value="1"/>
</dbReference>
<proteinExistence type="inferred from homology"/>
<dbReference type="InterPro" id="IPR009027">
    <property type="entry name" value="Ribosomal_bL9/RNase_H1_N"/>
</dbReference>
<dbReference type="InterPro" id="IPR000244">
    <property type="entry name" value="Ribosomal_bL9"/>
</dbReference>
<name>A0A196SD31_BLAHN</name>
<dbReference type="GO" id="GO:1990904">
    <property type="term" value="C:ribonucleoprotein complex"/>
    <property type="evidence" value="ECO:0007669"/>
    <property type="project" value="UniProtKB-KW"/>
</dbReference>
<dbReference type="EMBL" id="LXWW01000191">
    <property type="protein sequence ID" value="OAO14960.1"/>
    <property type="molecule type" value="Genomic_DNA"/>
</dbReference>
<keyword evidence="3" id="KW-0687">Ribonucleoprotein</keyword>